<name>A0A3G3LZN7_9CAUD</name>
<dbReference type="RefSeq" id="YP_010676658.1">
    <property type="nucleotide sequence ID" value="NC_071014.1"/>
</dbReference>
<accession>A0A3G3LZN7</accession>
<dbReference type="KEGG" id="vg:77953019"/>
<evidence type="ECO:0000313" key="2">
    <source>
        <dbReference type="Proteomes" id="UP000279277"/>
    </source>
</evidence>
<protein>
    <submittedName>
        <fullName evidence="1">Uncharacterized protein</fullName>
    </submittedName>
</protein>
<keyword evidence="2" id="KW-1185">Reference proteome</keyword>
<evidence type="ECO:0000313" key="1">
    <source>
        <dbReference type="EMBL" id="AYQ99303.1"/>
    </source>
</evidence>
<gene>
    <name evidence="1" type="primary">83</name>
    <name evidence="1" type="ORF">PBI_CANTARE_83</name>
</gene>
<sequence length="83" mass="9188">MATVTLTDQNASLVVVGNSYIFDADDRAKVEDGGELNGVVPVVVDEFYFEDDCAKYAVNVRIEGGDFKQWFGIEDTVTLVEYN</sequence>
<proteinExistence type="predicted"/>
<organism evidence="1 2">
    <name type="scientific">Brevibacterium phage Cantare</name>
    <dbReference type="NCBI Taxonomy" id="2338395"/>
    <lineage>
        <taxon>Viruses</taxon>
        <taxon>Duplodnaviria</taxon>
        <taxon>Heunggongvirae</taxon>
        <taxon>Uroviricota</taxon>
        <taxon>Caudoviricetes</taxon>
        <taxon>Cantarevirus</taxon>
        <taxon>Cantarevirus cantare</taxon>
    </lineage>
</organism>
<dbReference type="GeneID" id="77953019"/>
<reference evidence="1 2" key="1">
    <citation type="submission" date="2018-10" db="EMBL/GenBank/DDBJ databases">
        <authorList>
            <person name="Zack K."/>
            <person name="Garlena R.A."/>
            <person name="Russell D.A."/>
            <person name="Pope W.H."/>
            <person name="Jacobs-Sera D."/>
            <person name="Hatfull G.F."/>
        </authorList>
    </citation>
    <scope>NUCLEOTIDE SEQUENCE [LARGE SCALE GENOMIC DNA]</scope>
</reference>
<dbReference type="EMBL" id="MK016493">
    <property type="protein sequence ID" value="AYQ99303.1"/>
    <property type="molecule type" value="Genomic_DNA"/>
</dbReference>
<dbReference type="Proteomes" id="UP000279277">
    <property type="component" value="Segment"/>
</dbReference>